<keyword evidence="8" id="KW-1003">Cell membrane</keyword>
<keyword evidence="10" id="KW-1185">Reference proteome</keyword>
<keyword evidence="2 8" id="KW-0813">Transport</keyword>
<proteinExistence type="inferred from homology"/>
<dbReference type="GO" id="GO:0005886">
    <property type="term" value="C:plasma membrane"/>
    <property type="evidence" value="ECO:0007669"/>
    <property type="project" value="UniProtKB-SubCell"/>
</dbReference>
<evidence type="ECO:0000256" key="5">
    <source>
        <dbReference type="ARBA" id="ARBA00022989"/>
    </source>
</evidence>
<protein>
    <recommendedName>
        <fullName evidence="8">Protein translocase subunit SecE</fullName>
    </recommendedName>
</protein>
<dbReference type="GO" id="GO:0065002">
    <property type="term" value="P:intracellular protein transmembrane transport"/>
    <property type="evidence" value="ECO:0007669"/>
    <property type="project" value="UniProtKB-UniRule"/>
</dbReference>
<evidence type="ECO:0000256" key="6">
    <source>
        <dbReference type="ARBA" id="ARBA00023010"/>
    </source>
</evidence>
<comment type="similarity">
    <text evidence="8">Belongs to the SecE/SEC61-gamma family.</text>
</comment>
<dbReference type="OrthoDB" id="18701at2"/>
<keyword evidence="5 8" id="KW-1133">Transmembrane helix</keyword>
<comment type="subcellular location">
    <subcellularLocation>
        <location evidence="8">Cell membrane</location>
        <topology evidence="8">Single-pass membrane protein</topology>
    </subcellularLocation>
    <subcellularLocation>
        <location evidence="1">Membrane</location>
    </subcellularLocation>
</comment>
<sequence>MKQQHNREALSRKLSTVKKQAKFAGSFLDEIKKVEWVSKRDLKKYIKIILVSIFGFGFAIYFIDLLLRKLLMCLDGITTFLFG</sequence>
<dbReference type="NCBIfam" id="TIGR00964">
    <property type="entry name" value="secE_bact"/>
    <property type="match status" value="1"/>
</dbReference>
<accession>A0A2R8FA96</accession>
<gene>
    <name evidence="8" type="primary">secE</name>
    <name evidence="9" type="ORF">C10C_0055</name>
</gene>
<dbReference type="InterPro" id="IPR038379">
    <property type="entry name" value="SecE_sf"/>
</dbReference>
<evidence type="ECO:0000256" key="7">
    <source>
        <dbReference type="ARBA" id="ARBA00023136"/>
    </source>
</evidence>
<dbReference type="EMBL" id="LT993738">
    <property type="protein sequence ID" value="SPN73242.1"/>
    <property type="molecule type" value="Genomic_DNA"/>
</dbReference>
<dbReference type="AlphaFoldDB" id="A0A2R8FA96"/>
<dbReference type="Proteomes" id="UP000244926">
    <property type="component" value="Chromosome I"/>
</dbReference>
<keyword evidence="3 8" id="KW-0812">Transmembrane</keyword>
<evidence type="ECO:0000256" key="2">
    <source>
        <dbReference type="ARBA" id="ARBA00022448"/>
    </source>
</evidence>
<comment type="function">
    <text evidence="8">Essential subunit of the Sec protein translocation channel SecYEG. Clamps together the 2 halves of SecY. May contact the channel plug during translocation.</text>
</comment>
<comment type="subunit">
    <text evidence="8">Component of the Sec protein translocase complex. Heterotrimer consisting of SecY, SecE and SecG subunits. The heterotrimers can form oligomers, although 1 heterotrimer is thought to be able to translocate proteins. Interacts with the ribosome. Interacts with SecDF, and other proteins may be involved. Interacts with SecA.</text>
</comment>
<keyword evidence="4 8" id="KW-0653">Protein transport</keyword>
<dbReference type="GO" id="GO:0006605">
    <property type="term" value="P:protein targeting"/>
    <property type="evidence" value="ECO:0007669"/>
    <property type="project" value="UniProtKB-UniRule"/>
</dbReference>
<dbReference type="Gene3D" id="1.20.5.1030">
    <property type="entry name" value="Preprotein translocase secy subunit"/>
    <property type="match status" value="1"/>
</dbReference>
<evidence type="ECO:0000313" key="9">
    <source>
        <dbReference type="EMBL" id="SPN73242.1"/>
    </source>
</evidence>
<dbReference type="GO" id="GO:0009306">
    <property type="term" value="P:protein secretion"/>
    <property type="evidence" value="ECO:0007669"/>
    <property type="project" value="UniProtKB-UniRule"/>
</dbReference>
<dbReference type="InterPro" id="IPR001901">
    <property type="entry name" value="Translocase_SecE/Sec61-g"/>
</dbReference>
<organism evidence="9 10">
    <name type="scientific">Chlamydia serpentis</name>
    <dbReference type="NCBI Taxonomy" id="1967782"/>
    <lineage>
        <taxon>Bacteria</taxon>
        <taxon>Pseudomonadati</taxon>
        <taxon>Chlamydiota</taxon>
        <taxon>Chlamydiia</taxon>
        <taxon>Chlamydiales</taxon>
        <taxon>Chlamydiaceae</taxon>
        <taxon>Chlamydia/Chlamydophila group</taxon>
        <taxon>Chlamydia</taxon>
    </lineage>
</organism>
<keyword evidence="6 8" id="KW-0811">Translocation</keyword>
<dbReference type="InterPro" id="IPR005807">
    <property type="entry name" value="SecE_bac"/>
</dbReference>
<evidence type="ECO:0000256" key="1">
    <source>
        <dbReference type="ARBA" id="ARBA00004370"/>
    </source>
</evidence>
<dbReference type="KEGG" id="csee:C10C_0055"/>
<dbReference type="GO" id="GO:0008320">
    <property type="term" value="F:protein transmembrane transporter activity"/>
    <property type="evidence" value="ECO:0007669"/>
    <property type="project" value="UniProtKB-UniRule"/>
</dbReference>
<keyword evidence="7 8" id="KW-0472">Membrane</keyword>
<reference evidence="10" key="1">
    <citation type="submission" date="2017-11" db="EMBL/GenBank/DDBJ databases">
        <authorList>
            <person name="Seth-Smith MB H."/>
        </authorList>
    </citation>
    <scope>NUCLEOTIDE SEQUENCE [LARGE SCALE GENOMIC DNA]</scope>
</reference>
<evidence type="ECO:0000313" key="10">
    <source>
        <dbReference type="Proteomes" id="UP000244926"/>
    </source>
</evidence>
<dbReference type="HAMAP" id="MF_00422">
    <property type="entry name" value="SecE"/>
    <property type="match status" value="1"/>
</dbReference>
<evidence type="ECO:0000256" key="4">
    <source>
        <dbReference type="ARBA" id="ARBA00022927"/>
    </source>
</evidence>
<name>A0A2R8FA96_9CHLA</name>
<evidence type="ECO:0000256" key="3">
    <source>
        <dbReference type="ARBA" id="ARBA00022692"/>
    </source>
</evidence>
<dbReference type="Pfam" id="PF00584">
    <property type="entry name" value="SecE"/>
    <property type="match status" value="1"/>
</dbReference>
<evidence type="ECO:0000256" key="8">
    <source>
        <dbReference type="HAMAP-Rule" id="MF_00422"/>
    </source>
</evidence>
<dbReference type="RefSeq" id="WP_108896232.1">
    <property type="nucleotide sequence ID" value="NZ_LT993738.1"/>
</dbReference>
<feature type="transmembrane region" description="Helical" evidence="8">
    <location>
        <begin position="45"/>
        <end position="63"/>
    </location>
</feature>
<dbReference type="GO" id="GO:0043952">
    <property type="term" value="P:protein transport by the Sec complex"/>
    <property type="evidence" value="ECO:0007669"/>
    <property type="project" value="UniProtKB-UniRule"/>
</dbReference>